<dbReference type="EMBL" id="BAABYW010000001">
    <property type="protein sequence ID" value="GAA6409970.1"/>
    <property type="molecule type" value="Genomic_DNA"/>
</dbReference>
<sequence>MNENKSNDLQTIITQVIEEMKSEQGDKFDLNKINLAEQMQSEQSFFFCCHSFSPFNPYNVSATNLRVLSSSSFSSLHFSRRFSSS</sequence>
<keyword evidence="2" id="KW-1185">Reference proteome</keyword>
<protein>
    <submittedName>
        <fullName evidence="1">Uncharacterized protein</fullName>
    </submittedName>
</protein>
<gene>
    <name evidence="1" type="ORF">K040078D81_40870</name>
</gene>
<comment type="caution">
    <text evidence="1">The sequence shown here is derived from an EMBL/GenBank/DDBJ whole genome shotgun (WGS) entry which is preliminary data.</text>
</comment>
<organism evidence="1 2">
    <name type="scientific">Blautia hominis</name>
    <dbReference type="NCBI Taxonomy" id="2025493"/>
    <lineage>
        <taxon>Bacteria</taxon>
        <taxon>Bacillati</taxon>
        <taxon>Bacillota</taxon>
        <taxon>Clostridia</taxon>
        <taxon>Lachnospirales</taxon>
        <taxon>Lachnospiraceae</taxon>
        <taxon>Blautia</taxon>
    </lineage>
</organism>
<accession>A0ABQ0BER3</accession>
<evidence type="ECO:0000313" key="1">
    <source>
        <dbReference type="EMBL" id="GAA6409970.1"/>
    </source>
</evidence>
<name>A0ABQ0BER3_9FIRM</name>
<dbReference type="Proteomes" id="UP001600943">
    <property type="component" value="Unassembled WGS sequence"/>
</dbReference>
<proteinExistence type="predicted"/>
<evidence type="ECO:0000313" key="2">
    <source>
        <dbReference type="Proteomes" id="UP001600943"/>
    </source>
</evidence>
<reference evidence="1 2" key="1">
    <citation type="submission" date="2024-04" db="EMBL/GenBank/DDBJ databases">
        <title>Defined microbial consortia suppress multidrug-resistant proinflammatory Enterobacteriaceae via ecological control.</title>
        <authorList>
            <person name="Furuichi M."/>
            <person name="Kawaguchi T."/>
            <person name="Pust M."/>
            <person name="Yasuma K."/>
            <person name="Plichta D."/>
            <person name="Hasegawa N."/>
            <person name="Ohya T."/>
            <person name="Bhattarai S."/>
            <person name="Sasajima S."/>
            <person name="Aoto Y."/>
            <person name="Tuganbaev T."/>
            <person name="Yaginuma M."/>
            <person name="Ueda M."/>
            <person name="Okahashi N."/>
            <person name="Amafuji K."/>
            <person name="Kiridooshi Y."/>
            <person name="Sugita K."/>
            <person name="Strazar M."/>
            <person name="Skelly A."/>
            <person name="Suda W."/>
            <person name="Hattori M."/>
            <person name="Nakamoto N."/>
            <person name="Caballero S."/>
            <person name="Norman J."/>
            <person name="Olle B."/>
            <person name="Tanoue T."/>
            <person name="Arita M."/>
            <person name="Bucci V."/>
            <person name="Atarashi K."/>
            <person name="Xavier R."/>
            <person name="Honda K."/>
        </authorList>
    </citation>
    <scope>NUCLEOTIDE SEQUENCE [LARGE SCALE GENOMIC DNA]</scope>
    <source>
        <strain evidence="2">k04-0078-D8-1</strain>
    </source>
</reference>